<keyword evidence="4 5" id="KW-0472">Membrane</keyword>
<protein>
    <recommendedName>
        <fullName evidence="6">GtrA/DPMS transmembrane domain-containing protein</fullName>
    </recommendedName>
</protein>
<dbReference type="GO" id="GO:0016020">
    <property type="term" value="C:membrane"/>
    <property type="evidence" value="ECO:0007669"/>
    <property type="project" value="UniProtKB-SubCell"/>
</dbReference>
<dbReference type="EMBL" id="UINC01000928">
    <property type="protein sequence ID" value="SUZ64213.1"/>
    <property type="molecule type" value="Genomic_DNA"/>
</dbReference>
<evidence type="ECO:0000313" key="7">
    <source>
        <dbReference type="EMBL" id="SUZ64213.1"/>
    </source>
</evidence>
<name>A0A381PFG0_9ZZZZ</name>
<evidence type="ECO:0000256" key="5">
    <source>
        <dbReference type="SAM" id="Phobius"/>
    </source>
</evidence>
<comment type="subcellular location">
    <subcellularLocation>
        <location evidence="1">Membrane</location>
        <topology evidence="1">Multi-pass membrane protein</topology>
    </subcellularLocation>
</comment>
<feature type="transmembrane region" description="Helical" evidence="5">
    <location>
        <begin position="20"/>
        <end position="40"/>
    </location>
</feature>
<feature type="domain" description="GtrA/DPMS transmembrane" evidence="6">
    <location>
        <begin position="2"/>
        <end position="113"/>
    </location>
</feature>
<dbReference type="GO" id="GO:0000271">
    <property type="term" value="P:polysaccharide biosynthetic process"/>
    <property type="evidence" value="ECO:0007669"/>
    <property type="project" value="InterPro"/>
</dbReference>
<proteinExistence type="predicted"/>
<feature type="transmembrane region" description="Helical" evidence="5">
    <location>
        <begin position="88"/>
        <end position="107"/>
    </location>
</feature>
<keyword evidence="2 5" id="KW-0812">Transmembrane</keyword>
<keyword evidence="3 5" id="KW-1133">Transmembrane helix</keyword>
<gene>
    <name evidence="7" type="ORF">METZ01_LOCUS17067</name>
</gene>
<dbReference type="InterPro" id="IPR007267">
    <property type="entry name" value="GtrA_DPMS_TM"/>
</dbReference>
<evidence type="ECO:0000256" key="4">
    <source>
        <dbReference type="ARBA" id="ARBA00023136"/>
    </source>
</evidence>
<accession>A0A381PFG0</accession>
<evidence type="ECO:0000256" key="3">
    <source>
        <dbReference type="ARBA" id="ARBA00022989"/>
    </source>
</evidence>
<evidence type="ECO:0000259" key="6">
    <source>
        <dbReference type="Pfam" id="PF04138"/>
    </source>
</evidence>
<dbReference type="AlphaFoldDB" id="A0A381PFG0"/>
<dbReference type="Pfam" id="PF04138">
    <property type="entry name" value="GtrA_DPMS_TM"/>
    <property type="match status" value="1"/>
</dbReference>
<sequence length="121" mass="13537">MIAIAVTQASLWVGLVIVDWPAVGANVFAVSVAAAPAYLLNRSWVWNRSDRHSIRDEVLPFWMYSLAGLAISSILVGVADQWWSSTPIVMSANLVAYALLWVGKFFLLEKILFRRPQCDEK</sequence>
<reference evidence="7" key="1">
    <citation type="submission" date="2018-05" db="EMBL/GenBank/DDBJ databases">
        <authorList>
            <person name="Lanie J.A."/>
            <person name="Ng W.-L."/>
            <person name="Kazmierczak K.M."/>
            <person name="Andrzejewski T.M."/>
            <person name="Davidsen T.M."/>
            <person name="Wayne K.J."/>
            <person name="Tettelin H."/>
            <person name="Glass J.I."/>
            <person name="Rusch D."/>
            <person name="Podicherti R."/>
            <person name="Tsui H.-C.T."/>
            <person name="Winkler M.E."/>
        </authorList>
    </citation>
    <scope>NUCLEOTIDE SEQUENCE</scope>
</reference>
<evidence type="ECO:0000256" key="1">
    <source>
        <dbReference type="ARBA" id="ARBA00004141"/>
    </source>
</evidence>
<organism evidence="7">
    <name type="scientific">marine metagenome</name>
    <dbReference type="NCBI Taxonomy" id="408172"/>
    <lineage>
        <taxon>unclassified sequences</taxon>
        <taxon>metagenomes</taxon>
        <taxon>ecological metagenomes</taxon>
    </lineage>
</organism>
<feature type="transmembrane region" description="Helical" evidence="5">
    <location>
        <begin position="61"/>
        <end position="82"/>
    </location>
</feature>
<evidence type="ECO:0000256" key="2">
    <source>
        <dbReference type="ARBA" id="ARBA00022692"/>
    </source>
</evidence>